<reference evidence="2" key="1">
    <citation type="submission" date="2021-01" db="EMBL/GenBank/DDBJ databases">
        <authorList>
            <person name="Corre E."/>
            <person name="Pelletier E."/>
            <person name="Niang G."/>
            <person name="Scheremetjew M."/>
            <person name="Finn R."/>
            <person name="Kale V."/>
            <person name="Holt S."/>
            <person name="Cochrane G."/>
            <person name="Meng A."/>
            <person name="Brown T."/>
            <person name="Cohen L."/>
        </authorList>
    </citation>
    <scope>NUCLEOTIDE SEQUENCE</scope>
    <source>
        <strain evidence="2">10249 10 AB</strain>
    </source>
</reference>
<accession>A0A7S4AIZ3</accession>
<feature type="region of interest" description="Disordered" evidence="1">
    <location>
        <begin position="48"/>
        <end position="99"/>
    </location>
</feature>
<sequence>MILPFTKQSPSTSTSAITKTNTMSFHHASKTMKTLNCLRVGQELYKITPNNSEDDDDDRSTSESSYDVKGTTLTPVSVPQCERHQSDLYAPLSPEEADEDQLAEFFTTLDFDASFGSLPPPPLLSFDMDEVSHSQSDSETTNKHERKRRRLSFSSHLSDEAGDINLQYDETDSDLQRKQSNLIEC</sequence>
<evidence type="ECO:0000313" key="2">
    <source>
        <dbReference type="EMBL" id="CAE0717437.1"/>
    </source>
</evidence>
<dbReference type="AlphaFoldDB" id="A0A7S4AIZ3"/>
<protein>
    <submittedName>
        <fullName evidence="2">Uncharacterized protein</fullName>
    </submittedName>
</protein>
<dbReference type="EMBL" id="HBIX01013866">
    <property type="protein sequence ID" value="CAE0717437.1"/>
    <property type="molecule type" value="Transcribed_RNA"/>
</dbReference>
<evidence type="ECO:0000256" key="1">
    <source>
        <dbReference type="SAM" id="MobiDB-lite"/>
    </source>
</evidence>
<gene>
    <name evidence="2" type="ORF">PAUS00366_LOCUS10189</name>
</gene>
<proteinExistence type="predicted"/>
<name>A0A7S4AIZ3_9STRA</name>
<feature type="region of interest" description="Disordered" evidence="1">
    <location>
        <begin position="120"/>
        <end position="185"/>
    </location>
</feature>
<organism evidence="2">
    <name type="scientific">Pseudo-nitzschia australis</name>
    <dbReference type="NCBI Taxonomy" id="44445"/>
    <lineage>
        <taxon>Eukaryota</taxon>
        <taxon>Sar</taxon>
        <taxon>Stramenopiles</taxon>
        <taxon>Ochrophyta</taxon>
        <taxon>Bacillariophyta</taxon>
        <taxon>Bacillariophyceae</taxon>
        <taxon>Bacillariophycidae</taxon>
        <taxon>Bacillariales</taxon>
        <taxon>Bacillariaceae</taxon>
        <taxon>Pseudo-nitzschia</taxon>
    </lineage>
</organism>